<dbReference type="InterPro" id="IPR000709">
    <property type="entry name" value="Leu_Ile_Val-bd"/>
</dbReference>
<comment type="caution">
    <text evidence="6">The sequence shown here is derived from an EMBL/GenBank/DDBJ whole genome shotgun (WGS) entry which is preliminary data.</text>
</comment>
<proteinExistence type="inferred from homology"/>
<dbReference type="PANTHER" id="PTHR30483:SF6">
    <property type="entry name" value="PERIPLASMIC BINDING PROTEIN OF ABC TRANSPORTER FOR NATURAL AMINO ACIDS"/>
    <property type="match status" value="1"/>
</dbReference>
<dbReference type="GO" id="GO:0006865">
    <property type="term" value="P:amino acid transport"/>
    <property type="evidence" value="ECO:0007669"/>
    <property type="project" value="UniProtKB-KW"/>
</dbReference>
<dbReference type="PANTHER" id="PTHR30483">
    <property type="entry name" value="LEUCINE-SPECIFIC-BINDING PROTEIN"/>
    <property type="match status" value="1"/>
</dbReference>
<keyword evidence="3" id="KW-0732">Signal</keyword>
<dbReference type="Gene3D" id="3.40.50.2300">
    <property type="match status" value="2"/>
</dbReference>
<keyword evidence="7" id="KW-1185">Reference proteome</keyword>
<keyword evidence="2" id="KW-0813">Transport</keyword>
<dbReference type="CDD" id="cd06342">
    <property type="entry name" value="PBP1_ABC_LIVBP-like"/>
    <property type="match status" value="1"/>
</dbReference>
<protein>
    <submittedName>
        <fullName evidence="6">Branched-chain amino acid transport system substrate-binding protein</fullName>
    </submittedName>
</protein>
<dbReference type="Proteomes" id="UP000278962">
    <property type="component" value="Unassembled WGS sequence"/>
</dbReference>
<dbReference type="PROSITE" id="PS51257">
    <property type="entry name" value="PROKAR_LIPOPROTEIN"/>
    <property type="match status" value="1"/>
</dbReference>
<dbReference type="PRINTS" id="PR00337">
    <property type="entry name" value="LEUILEVALBP"/>
</dbReference>
<dbReference type="InterPro" id="IPR028081">
    <property type="entry name" value="Leu-bd"/>
</dbReference>
<sequence length="387" mass="40453">MVRRGAIALALMATVVAGCGDKKDKQQPAALKGTVTVGVLAPASGALQARGADLTDGAKLAVEQLNAKGGVLGRKVELELVDDACEPYIAYEGAKSFMTAGADVIGVIGGACDEAAAREIPTLDSTGKPFLVTSATADELVGAEAQSTFLMNGTIYQQALSSVFWMNYEEVERLAVVQDDSAESKSIAKQAIGLLEGQPKLVSLQTLEPKGPKVSTLAKAAIAAKPDLVLWTGGAQQGGELIKALRAAGFKGKFTATAKSEAPAFLSAAGEAGEGAVVMATSSPQNTPTAKPFRTAFTARFKRDPGFDAQQAYDSVRTIAHAANKAKSLDGPKMVAKMTELDPQFVNSLGVVRFASDHTLLYDNRVILKVKDGTFTWDRSLRTDSLG</sequence>
<organism evidence="6 7">
    <name type="scientific">Solirubrobacter pauli</name>
    <dbReference type="NCBI Taxonomy" id="166793"/>
    <lineage>
        <taxon>Bacteria</taxon>
        <taxon>Bacillati</taxon>
        <taxon>Actinomycetota</taxon>
        <taxon>Thermoleophilia</taxon>
        <taxon>Solirubrobacterales</taxon>
        <taxon>Solirubrobacteraceae</taxon>
        <taxon>Solirubrobacter</taxon>
    </lineage>
</organism>
<accession>A0A660LHL5</accession>
<name>A0A660LHL5_9ACTN</name>
<feature type="domain" description="Leucine-binding protein" evidence="5">
    <location>
        <begin position="34"/>
        <end position="360"/>
    </location>
</feature>
<dbReference type="RefSeq" id="WP_147447862.1">
    <property type="nucleotide sequence ID" value="NZ_RBIL01000001.1"/>
</dbReference>
<dbReference type="InterPro" id="IPR028082">
    <property type="entry name" value="Peripla_BP_I"/>
</dbReference>
<evidence type="ECO:0000313" key="6">
    <source>
        <dbReference type="EMBL" id="RKQ93745.1"/>
    </source>
</evidence>
<dbReference type="InterPro" id="IPR051010">
    <property type="entry name" value="BCAA_transport"/>
</dbReference>
<comment type="similarity">
    <text evidence="1">Belongs to the leucine-binding protein family.</text>
</comment>
<evidence type="ECO:0000256" key="3">
    <source>
        <dbReference type="ARBA" id="ARBA00022729"/>
    </source>
</evidence>
<reference evidence="6 7" key="1">
    <citation type="submission" date="2018-10" db="EMBL/GenBank/DDBJ databases">
        <title>Genomic Encyclopedia of Archaeal and Bacterial Type Strains, Phase II (KMG-II): from individual species to whole genera.</title>
        <authorList>
            <person name="Goeker M."/>
        </authorList>
    </citation>
    <scope>NUCLEOTIDE SEQUENCE [LARGE SCALE GENOMIC DNA]</scope>
    <source>
        <strain evidence="6 7">DSM 14954</strain>
    </source>
</reference>
<gene>
    <name evidence="6" type="ORF">C8N24_3616</name>
</gene>
<dbReference type="AlphaFoldDB" id="A0A660LHL5"/>
<evidence type="ECO:0000259" key="5">
    <source>
        <dbReference type="Pfam" id="PF13458"/>
    </source>
</evidence>
<evidence type="ECO:0000256" key="4">
    <source>
        <dbReference type="ARBA" id="ARBA00022970"/>
    </source>
</evidence>
<dbReference type="Pfam" id="PF13458">
    <property type="entry name" value="Peripla_BP_6"/>
    <property type="match status" value="1"/>
</dbReference>
<dbReference type="OrthoDB" id="26870at2"/>
<dbReference type="EMBL" id="RBIL01000001">
    <property type="protein sequence ID" value="RKQ93745.1"/>
    <property type="molecule type" value="Genomic_DNA"/>
</dbReference>
<evidence type="ECO:0000256" key="1">
    <source>
        <dbReference type="ARBA" id="ARBA00010062"/>
    </source>
</evidence>
<keyword evidence="4" id="KW-0029">Amino-acid transport</keyword>
<dbReference type="SUPFAM" id="SSF53822">
    <property type="entry name" value="Periplasmic binding protein-like I"/>
    <property type="match status" value="1"/>
</dbReference>
<evidence type="ECO:0000313" key="7">
    <source>
        <dbReference type="Proteomes" id="UP000278962"/>
    </source>
</evidence>
<evidence type="ECO:0000256" key="2">
    <source>
        <dbReference type="ARBA" id="ARBA00022448"/>
    </source>
</evidence>